<evidence type="ECO:0000313" key="4">
    <source>
        <dbReference type="Proteomes" id="UP001642484"/>
    </source>
</evidence>
<comment type="caution">
    <text evidence="3">The sequence shown here is derived from an EMBL/GenBank/DDBJ whole genome shotgun (WGS) entry which is preliminary data.</text>
</comment>
<dbReference type="SUPFAM" id="SSF53448">
    <property type="entry name" value="Nucleotide-diphospho-sugar transferases"/>
    <property type="match status" value="1"/>
</dbReference>
<dbReference type="EMBL" id="CAXAMN010004980">
    <property type="protein sequence ID" value="CAK9011766.1"/>
    <property type="molecule type" value="Genomic_DNA"/>
</dbReference>
<evidence type="ECO:0000256" key="2">
    <source>
        <dbReference type="ARBA" id="ARBA00022679"/>
    </source>
</evidence>
<name>A0ABP0JBT7_9DINO</name>
<evidence type="ECO:0000313" key="3">
    <source>
        <dbReference type="EMBL" id="CAK9011766.1"/>
    </source>
</evidence>
<keyword evidence="2" id="KW-0808">Transferase</keyword>
<organism evidence="3 4">
    <name type="scientific">Durusdinium trenchii</name>
    <dbReference type="NCBI Taxonomy" id="1381693"/>
    <lineage>
        <taxon>Eukaryota</taxon>
        <taxon>Sar</taxon>
        <taxon>Alveolata</taxon>
        <taxon>Dinophyceae</taxon>
        <taxon>Suessiales</taxon>
        <taxon>Symbiodiniaceae</taxon>
        <taxon>Durusdinium</taxon>
    </lineage>
</organism>
<proteinExistence type="inferred from homology"/>
<evidence type="ECO:0008006" key="5">
    <source>
        <dbReference type="Google" id="ProtNLM"/>
    </source>
</evidence>
<accession>A0ABP0JBT7</accession>
<dbReference type="PANTHER" id="PTHR31121:SF6">
    <property type="entry name" value="ALPHA-1,2 MANNOSYLTRANSFERASE KTR1"/>
    <property type="match status" value="1"/>
</dbReference>
<dbReference type="InterPro" id="IPR029044">
    <property type="entry name" value="Nucleotide-diphossugar_trans"/>
</dbReference>
<dbReference type="Gene3D" id="3.90.550.10">
    <property type="entry name" value="Spore Coat Polysaccharide Biosynthesis Protein SpsA, Chain A"/>
    <property type="match status" value="1"/>
</dbReference>
<keyword evidence="4" id="KW-1185">Reference proteome</keyword>
<gene>
    <name evidence="3" type="ORF">CCMP2556_LOCUS10591</name>
</gene>
<dbReference type="Proteomes" id="UP001642484">
    <property type="component" value="Unassembled WGS sequence"/>
</dbReference>
<dbReference type="PANTHER" id="PTHR31121">
    <property type="entry name" value="ALPHA-1,2 MANNOSYLTRANSFERASE KTR1"/>
    <property type="match status" value="1"/>
</dbReference>
<dbReference type="Pfam" id="PF01793">
    <property type="entry name" value="Glyco_transf_15"/>
    <property type="match status" value="1"/>
</dbReference>
<dbReference type="InterPro" id="IPR002685">
    <property type="entry name" value="Glyco_trans_15"/>
</dbReference>
<reference evidence="3 4" key="1">
    <citation type="submission" date="2024-02" db="EMBL/GenBank/DDBJ databases">
        <authorList>
            <person name="Chen Y."/>
            <person name="Shah S."/>
            <person name="Dougan E. K."/>
            <person name="Thang M."/>
            <person name="Chan C."/>
        </authorList>
    </citation>
    <scope>NUCLEOTIDE SEQUENCE [LARGE SCALE GENOMIC DNA]</scope>
</reference>
<comment type="similarity">
    <text evidence="1">Belongs to the glycosyltransferase 15 family.</text>
</comment>
<sequence length="672" mass="75917">MLAWLLLLPLANGRQLLGHSLNSLALPPRCKVGLGEPQHLLWVDWSLRSPGRIQLQEVQLAWHLPLPENLEEQAIFIAQLRRHGEAFTLQEVHHVPLREISRSEGLPLLNGSLQLVLDDSDLLGLFELCEGNSPVAAGSFPGAFAFTVQGEIKRGRQVDLSMAESARHPAWAFSFIEDHASPVAREGGAVQILARVVEEAKCHNEDNLVKNLRSLATCPWAHNYPIYILHTAQMEGAEEEQLLSWMDGLRFAQDGMDLRFLDVSEDFQRVEVGDSKVKIDQDDLLWFDATLTNSPEIRKAKPRRFQAGYRHMCRFQSSTVLTLPVFQHTRYLLHLDSDATFRCEGSDQLDPFQEMARKDYVYGLFEVGLEDPGCTKGWSNFLKEWVLLNDIELPNPVAALSTAGKTITQVDPYNKSERMIEVPLGSLSLTWGTAWEVLDLDFFTSPVLMHFSKRVEGALGHYRFLWGDHLIRAYQVLLYAPLERVRCFDTAELHGRHGCSADGQFGIEEEDPEGWQNIYSVLDNVSCPHLWYADGLEGVEWRGGPGSGTSPIACLKMCNSLPDCQGFDFVYRDLSQNCDCVMRMGRAFDEVKPLYQTETVQEMQECHGGGVQGDAMAPWLPVSEPGATLLGAANRYQIIERMVERQMNCSLWQEEIAERIRRADVERLQDLP</sequence>
<evidence type="ECO:0000256" key="1">
    <source>
        <dbReference type="ARBA" id="ARBA00007677"/>
    </source>
</evidence>
<protein>
    <recommendedName>
        <fullName evidence="5">Apple domain-containing protein</fullName>
    </recommendedName>
</protein>